<dbReference type="Pfam" id="PF19795">
    <property type="entry name" value="DUF6279"/>
    <property type="match status" value="1"/>
</dbReference>
<dbReference type="EMBL" id="CP048836">
    <property type="protein sequence ID" value="QID18842.1"/>
    <property type="molecule type" value="Genomic_DNA"/>
</dbReference>
<dbReference type="KEGG" id="azq:G3580_15160"/>
<name>A0A6C1B574_9RHOO</name>
<protein>
    <recommendedName>
        <fullName evidence="4">Lipoprotein</fullName>
    </recommendedName>
</protein>
<proteinExistence type="predicted"/>
<feature type="chain" id="PRO_5025515813" description="Lipoprotein" evidence="1">
    <location>
        <begin position="22"/>
        <end position="292"/>
    </location>
</feature>
<sequence length="292" mass="32944">MRAAFAFVCLVVMLLAPSGCSTVSLGYRNAPLIAAWWIDERFDLPGPQQDAVRAALDATWQWHVAHARAELVGLMDEAATRLGRPVGEADVEWVFAAMEGHARAVGRHFGDELAARWPRMTPAQLSALDAHLAERRAEWAQTRADESPEQRVQRRTEQIVDELTDWFGELTDAQQIYIARSEAVRLDDTLWQRERVRRQAQLLDILRHDPPEGLAAWIPDPPQDRPPAVAAEAVRQRAVYRRFWVGLLAMAQPAQIAHAQSRLREWADDLAAVAPMPTRVARRRDDATCQTC</sequence>
<feature type="signal peptide" evidence="1">
    <location>
        <begin position="1"/>
        <end position="21"/>
    </location>
</feature>
<evidence type="ECO:0000313" key="2">
    <source>
        <dbReference type="EMBL" id="QID18842.1"/>
    </source>
</evidence>
<evidence type="ECO:0008006" key="4">
    <source>
        <dbReference type="Google" id="ProtNLM"/>
    </source>
</evidence>
<gene>
    <name evidence="2" type="ORF">G3580_15160</name>
</gene>
<dbReference type="AlphaFoldDB" id="A0A6C1B574"/>
<keyword evidence="3" id="KW-1185">Reference proteome</keyword>
<evidence type="ECO:0000313" key="3">
    <source>
        <dbReference type="Proteomes" id="UP000501991"/>
    </source>
</evidence>
<evidence type="ECO:0000256" key="1">
    <source>
        <dbReference type="SAM" id="SignalP"/>
    </source>
</evidence>
<dbReference type="Proteomes" id="UP000501991">
    <property type="component" value="Chromosome"/>
</dbReference>
<keyword evidence="1" id="KW-0732">Signal</keyword>
<organism evidence="2 3">
    <name type="scientific">Nitrogeniibacter mangrovi</name>
    <dbReference type="NCBI Taxonomy" id="2016596"/>
    <lineage>
        <taxon>Bacteria</taxon>
        <taxon>Pseudomonadati</taxon>
        <taxon>Pseudomonadota</taxon>
        <taxon>Betaproteobacteria</taxon>
        <taxon>Rhodocyclales</taxon>
        <taxon>Zoogloeaceae</taxon>
        <taxon>Nitrogeniibacter</taxon>
    </lineage>
</organism>
<dbReference type="RefSeq" id="WP_173766892.1">
    <property type="nucleotide sequence ID" value="NZ_CP048836.1"/>
</dbReference>
<accession>A0A6C1B574</accession>
<reference evidence="2 3" key="1">
    <citation type="submission" date="2020-02" db="EMBL/GenBank/DDBJ databases">
        <title>Nitrogenibacter mangrovi gen. nov., sp. nov. isolated from mangrove sediment, a denitrifying betaproteobacterium.</title>
        <authorList>
            <person name="Liao H."/>
            <person name="Tian Y."/>
        </authorList>
    </citation>
    <scope>NUCLEOTIDE SEQUENCE [LARGE SCALE GENOMIC DNA]</scope>
    <source>
        <strain evidence="2 3">M9-3-2</strain>
    </source>
</reference>